<dbReference type="SUPFAM" id="SSF53850">
    <property type="entry name" value="Periplasmic binding protein-like II"/>
    <property type="match status" value="1"/>
</dbReference>
<keyword evidence="4" id="KW-0804">Transcription</keyword>
<feature type="domain" description="HTH lysR-type" evidence="5">
    <location>
        <begin position="8"/>
        <end position="65"/>
    </location>
</feature>
<dbReference type="FunFam" id="1.10.10.10:FF:000001">
    <property type="entry name" value="LysR family transcriptional regulator"/>
    <property type="match status" value="1"/>
</dbReference>
<accession>A0A6J4JYD5</accession>
<dbReference type="InterPro" id="IPR036390">
    <property type="entry name" value="WH_DNA-bd_sf"/>
</dbReference>
<gene>
    <name evidence="6" type="ORF">AVDCRST_MAG08-4576</name>
</gene>
<dbReference type="GO" id="GO:0003700">
    <property type="term" value="F:DNA-binding transcription factor activity"/>
    <property type="evidence" value="ECO:0007669"/>
    <property type="project" value="InterPro"/>
</dbReference>
<dbReference type="Pfam" id="PF00126">
    <property type="entry name" value="HTH_1"/>
    <property type="match status" value="1"/>
</dbReference>
<keyword evidence="2" id="KW-0805">Transcription regulation</keyword>
<evidence type="ECO:0000313" key="6">
    <source>
        <dbReference type="EMBL" id="CAA9290898.1"/>
    </source>
</evidence>
<organism evidence="6">
    <name type="scientific">uncultured Acetobacteraceae bacterium</name>
    <dbReference type="NCBI Taxonomy" id="169975"/>
    <lineage>
        <taxon>Bacteria</taxon>
        <taxon>Pseudomonadati</taxon>
        <taxon>Pseudomonadota</taxon>
        <taxon>Alphaproteobacteria</taxon>
        <taxon>Acetobacterales</taxon>
        <taxon>Acetobacteraceae</taxon>
        <taxon>environmental samples</taxon>
    </lineage>
</organism>
<dbReference type="Pfam" id="PF03466">
    <property type="entry name" value="LysR_substrate"/>
    <property type="match status" value="1"/>
</dbReference>
<dbReference type="EMBL" id="CADCTG010000373">
    <property type="protein sequence ID" value="CAA9290898.1"/>
    <property type="molecule type" value="Genomic_DNA"/>
</dbReference>
<protein>
    <submittedName>
        <fullName evidence="6">Transcriptional regulator, LysR family</fullName>
    </submittedName>
</protein>
<dbReference type="InterPro" id="IPR005119">
    <property type="entry name" value="LysR_subst-bd"/>
</dbReference>
<dbReference type="Gene3D" id="1.10.10.10">
    <property type="entry name" value="Winged helix-like DNA-binding domain superfamily/Winged helix DNA-binding domain"/>
    <property type="match status" value="1"/>
</dbReference>
<dbReference type="PANTHER" id="PTHR30537:SF26">
    <property type="entry name" value="GLYCINE CLEAVAGE SYSTEM TRANSCRIPTIONAL ACTIVATOR"/>
    <property type="match status" value="1"/>
</dbReference>
<sequence length="310" mass="34677">MPQDPMHLPLRAIAVFHAAARAGSVSRAAQDLGVTPSAVSQQIAALEVHLGTSLMVKTGRRAALTEAGERYFEMIAEHIDRVSEATQNVRGYLSSKSLVVRATPSLSTKWLLPRLGRFLDANPDLDVRVDATNEPTDFSREGVDVDIRHGEGNWPGLFVESIAEERFFPACAPALCAPATLEPSDLPSHRLIHSVKSQMQWGRWFSAAGVTAVPAWRRVLFDRSHMAVDAAVNGIGIALESDLMMWRELRSGVLVCPVRHPPPASRVTQWLVCPHDRLRRRQVRAFLDWVRAERDSWLAERDGQIEWRFR</sequence>
<evidence type="ECO:0000256" key="1">
    <source>
        <dbReference type="ARBA" id="ARBA00009437"/>
    </source>
</evidence>
<comment type="similarity">
    <text evidence="1">Belongs to the LysR transcriptional regulatory family.</text>
</comment>
<evidence type="ECO:0000256" key="4">
    <source>
        <dbReference type="ARBA" id="ARBA00023163"/>
    </source>
</evidence>
<reference evidence="6" key="1">
    <citation type="submission" date="2020-02" db="EMBL/GenBank/DDBJ databases">
        <authorList>
            <person name="Meier V. D."/>
        </authorList>
    </citation>
    <scope>NUCLEOTIDE SEQUENCE</scope>
    <source>
        <strain evidence="6">AVDCRST_MAG08</strain>
    </source>
</reference>
<proteinExistence type="inferred from homology"/>
<dbReference type="SUPFAM" id="SSF46785">
    <property type="entry name" value="Winged helix' DNA-binding domain"/>
    <property type="match status" value="1"/>
</dbReference>
<dbReference type="InterPro" id="IPR000847">
    <property type="entry name" value="LysR_HTH_N"/>
</dbReference>
<evidence type="ECO:0000256" key="2">
    <source>
        <dbReference type="ARBA" id="ARBA00023015"/>
    </source>
</evidence>
<evidence type="ECO:0000259" key="5">
    <source>
        <dbReference type="PROSITE" id="PS50931"/>
    </source>
</evidence>
<keyword evidence="3" id="KW-0238">DNA-binding</keyword>
<dbReference type="InterPro" id="IPR036388">
    <property type="entry name" value="WH-like_DNA-bd_sf"/>
</dbReference>
<dbReference type="PROSITE" id="PS50931">
    <property type="entry name" value="HTH_LYSR"/>
    <property type="match status" value="1"/>
</dbReference>
<dbReference type="GO" id="GO:0006351">
    <property type="term" value="P:DNA-templated transcription"/>
    <property type="evidence" value="ECO:0007669"/>
    <property type="project" value="TreeGrafter"/>
</dbReference>
<dbReference type="PANTHER" id="PTHR30537">
    <property type="entry name" value="HTH-TYPE TRANSCRIPTIONAL REGULATOR"/>
    <property type="match status" value="1"/>
</dbReference>
<dbReference type="InterPro" id="IPR058163">
    <property type="entry name" value="LysR-type_TF_proteobact-type"/>
</dbReference>
<evidence type="ECO:0000256" key="3">
    <source>
        <dbReference type="ARBA" id="ARBA00023125"/>
    </source>
</evidence>
<dbReference type="CDD" id="cd08432">
    <property type="entry name" value="PBP2_GcdR_TrpI_HvrB_AmpR_like"/>
    <property type="match status" value="1"/>
</dbReference>
<name>A0A6J4JYD5_9PROT</name>
<dbReference type="AlphaFoldDB" id="A0A6J4JYD5"/>
<dbReference type="Gene3D" id="3.40.190.10">
    <property type="entry name" value="Periplasmic binding protein-like II"/>
    <property type="match status" value="2"/>
</dbReference>
<dbReference type="GO" id="GO:0043565">
    <property type="term" value="F:sequence-specific DNA binding"/>
    <property type="evidence" value="ECO:0007669"/>
    <property type="project" value="TreeGrafter"/>
</dbReference>